<dbReference type="SUPFAM" id="SSF54292">
    <property type="entry name" value="2Fe-2S ferredoxin-like"/>
    <property type="match status" value="1"/>
</dbReference>
<evidence type="ECO:0000313" key="4">
    <source>
        <dbReference type="Proteomes" id="UP000487757"/>
    </source>
</evidence>
<dbReference type="InterPro" id="IPR001041">
    <property type="entry name" value="2Fe-2S_ferredoxin-type"/>
</dbReference>
<dbReference type="InterPro" id="IPR050415">
    <property type="entry name" value="MRET"/>
</dbReference>
<dbReference type="Gene3D" id="3.40.50.80">
    <property type="entry name" value="Nucleotide-binding domain of ferredoxin-NADP reductase (FNR) module"/>
    <property type="match status" value="1"/>
</dbReference>
<dbReference type="EMBL" id="WKKH01000043">
    <property type="protein sequence ID" value="MRX78218.1"/>
    <property type="molecule type" value="Genomic_DNA"/>
</dbReference>
<evidence type="ECO:0000259" key="2">
    <source>
        <dbReference type="PROSITE" id="PS51384"/>
    </source>
</evidence>
<dbReference type="Gene3D" id="3.10.20.30">
    <property type="match status" value="1"/>
</dbReference>
<dbReference type="OrthoDB" id="9789468at2"/>
<dbReference type="CDD" id="cd06214">
    <property type="entry name" value="PA_degradation_oxidoreductase_like"/>
    <property type="match status" value="1"/>
</dbReference>
<dbReference type="PROSITE" id="PS51384">
    <property type="entry name" value="FAD_FR"/>
    <property type="match status" value="1"/>
</dbReference>
<dbReference type="InterPro" id="IPR017927">
    <property type="entry name" value="FAD-bd_FR_type"/>
</dbReference>
<dbReference type="PANTHER" id="PTHR47354:SF5">
    <property type="entry name" value="PROTEIN RFBI"/>
    <property type="match status" value="1"/>
</dbReference>
<evidence type="ECO:0000313" key="3">
    <source>
        <dbReference type="EMBL" id="MRX78218.1"/>
    </source>
</evidence>
<evidence type="ECO:0000259" key="1">
    <source>
        <dbReference type="PROSITE" id="PS51085"/>
    </source>
</evidence>
<protein>
    <submittedName>
        <fullName evidence="3">2Fe-2S iron-sulfur cluster binding domain-containing protein</fullName>
    </submittedName>
</protein>
<dbReference type="InterPro" id="IPR039261">
    <property type="entry name" value="FNR_nucleotide-bd"/>
</dbReference>
<keyword evidence="4" id="KW-1185">Reference proteome</keyword>
<dbReference type="Gene3D" id="2.40.30.10">
    <property type="entry name" value="Translation factors"/>
    <property type="match status" value="1"/>
</dbReference>
<feature type="domain" description="2Fe-2S ferredoxin-type" evidence="1">
    <location>
        <begin position="257"/>
        <end position="345"/>
    </location>
</feature>
<name>A0A7K0G337_9SPHI</name>
<dbReference type="InterPro" id="IPR001433">
    <property type="entry name" value="OxRdtase_FAD/NAD-bd"/>
</dbReference>
<feature type="domain" description="FAD-binding FR-type" evidence="2">
    <location>
        <begin position="1"/>
        <end position="103"/>
    </location>
</feature>
<dbReference type="SUPFAM" id="SSF52343">
    <property type="entry name" value="Ferredoxin reductase-like, C-terminal NADP-linked domain"/>
    <property type="match status" value="1"/>
</dbReference>
<proteinExistence type="predicted"/>
<gene>
    <name evidence="3" type="ORF">GJU39_19230</name>
</gene>
<dbReference type="InterPro" id="IPR036010">
    <property type="entry name" value="2Fe-2S_ferredoxin-like_sf"/>
</dbReference>
<dbReference type="PROSITE" id="PS51085">
    <property type="entry name" value="2FE2S_FER_2"/>
    <property type="match status" value="1"/>
</dbReference>
<dbReference type="InterPro" id="IPR017938">
    <property type="entry name" value="Riboflavin_synthase-like_b-brl"/>
</dbReference>
<dbReference type="Pfam" id="PF00175">
    <property type="entry name" value="NAD_binding_1"/>
    <property type="match status" value="1"/>
</dbReference>
<reference evidence="3 4" key="1">
    <citation type="submission" date="2019-11" db="EMBL/GenBank/DDBJ databases">
        <title>Pedobacter petrophilus genome.</title>
        <authorList>
            <person name="Feldbauer M.J."/>
            <person name="Newman J.D."/>
        </authorList>
    </citation>
    <scope>NUCLEOTIDE SEQUENCE [LARGE SCALE GENOMIC DNA]</scope>
    <source>
        <strain evidence="3 4">LMG 29686</strain>
    </source>
</reference>
<dbReference type="PANTHER" id="PTHR47354">
    <property type="entry name" value="NADH OXIDOREDUCTASE HCR"/>
    <property type="match status" value="1"/>
</dbReference>
<dbReference type="GO" id="GO:0051537">
    <property type="term" value="F:2 iron, 2 sulfur cluster binding"/>
    <property type="evidence" value="ECO:0007669"/>
    <property type="project" value="InterPro"/>
</dbReference>
<dbReference type="Pfam" id="PF00111">
    <property type="entry name" value="Fer2"/>
    <property type="match status" value="1"/>
</dbReference>
<dbReference type="GO" id="GO:0016491">
    <property type="term" value="F:oxidoreductase activity"/>
    <property type="evidence" value="ECO:0007669"/>
    <property type="project" value="InterPro"/>
</dbReference>
<dbReference type="Pfam" id="PF00970">
    <property type="entry name" value="FAD_binding_6"/>
    <property type="match status" value="1"/>
</dbReference>
<accession>A0A7K0G337</accession>
<dbReference type="PROSITE" id="PS00197">
    <property type="entry name" value="2FE2S_FER_1"/>
    <property type="match status" value="1"/>
</dbReference>
<dbReference type="Proteomes" id="UP000487757">
    <property type="component" value="Unassembled WGS sequence"/>
</dbReference>
<dbReference type="CDD" id="cd00207">
    <property type="entry name" value="fer2"/>
    <property type="match status" value="1"/>
</dbReference>
<comment type="caution">
    <text evidence="3">The sequence shown here is derived from an EMBL/GenBank/DDBJ whole genome shotgun (WGS) entry which is preliminary data.</text>
</comment>
<dbReference type="InterPro" id="IPR006058">
    <property type="entry name" value="2Fe2S_fd_BS"/>
</dbReference>
<sequence length="345" mass="38770">MNYTLKVAEIRKETEDTVTLCFKQPGLKKIKYIAGQYLTLIFRINGRRYIRPYSFSSSPNVDTFLEVTVKRVANGLVSNHINDMINVGDSIEVMSPMGDFIFGTDDAITDVYFWGVGSGITPLISIIKHILSSTASINVHLNYGNKNHETTIFKDQIEALKTRYSERLTIRHFHTKLVLDEGNPYLIQGRIDQDKALSILDVALDPNCCAHYICGPIGLKESVKSAIQTKFGRLINVYSEDFELVKDPKDFIDIHTQEISLTFEGKLHKLEIAKGKTILEAALDADIELPYSCQTGNCSTCKGKVLSGALKMIGLTKERSDLEEHEYLLCCSHPLTENVQIEIQN</sequence>
<dbReference type="InterPro" id="IPR008333">
    <property type="entry name" value="Cbr1-like_FAD-bd_dom"/>
</dbReference>
<dbReference type="RefSeq" id="WP_154282628.1">
    <property type="nucleotide sequence ID" value="NZ_JBHUJQ010000001.1"/>
</dbReference>
<dbReference type="InterPro" id="IPR012675">
    <property type="entry name" value="Beta-grasp_dom_sf"/>
</dbReference>
<dbReference type="AlphaFoldDB" id="A0A7K0G337"/>
<organism evidence="3 4">
    <name type="scientific">Pedobacter petrophilus</name>
    <dbReference type="NCBI Taxonomy" id="1908241"/>
    <lineage>
        <taxon>Bacteria</taxon>
        <taxon>Pseudomonadati</taxon>
        <taxon>Bacteroidota</taxon>
        <taxon>Sphingobacteriia</taxon>
        <taxon>Sphingobacteriales</taxon>
        <taxon>Sphingobacteriaceae</taxon>
        <taxon>Pedobacter</taxon>
    </lineage>
</organism>
<dbReference type="SUPFAM" id="SSF63380">
    <property type="entry name" value="Riboflavin synthase domain-like"/>
    <property type="match status" value="1"/>
</dbReference>